<dbReference type="SUPFAM" id="SSF51338">
    <property type="entry name" value="Composite domain of metallo-dependent hydrolases"/>
    <property type="match status" value="1"/>
</dbReference>
<evidence type="ECO:0000256" key="1">
    <source>
        <dbReference type="SAM" id="MobiDB-lite"/>
    </source>
</evidence>
<sequence length="594" mass="63332">MMRTLYHSGTIRTMVDIDDAPECVVTEDDRILFVGNCAEGRALLRDDDAAVDLAGRTLMPSFIDSHGHFLMYGQFAALVDLSEANCMDDIVTALTSRLSGRTDPVSAPLVGVNYDHNFLRERRHPTRDDLDRVSTVTPVIVMHASVHMGVGNSVLVERAGLTAETPDPAGGKFGRRPGGTEPDGYAEEMSAIRAFSRALSGDGAAAQLIPGAGVGAAEAIANAQREYLRQGITTVQEGAAGAQAVEDLIAAGREGKLVLDVVAYPVLNRGGPACVAAHPEHASGYGDHVRIGGYKMILDGSPQGRSAWLSRPYEPERGAGAGHDAETSAVHASDSPAQTGRAEEGGHELPGGASDGDGVPGPGLGAPPECTCGYPALPTEQVETWVRLAAEEGRQLIAHCNGDAAAEQFLSSVETVSRDQPQIAEQRPVMIHAQMVRDDQLDRMPALGMLASFFCGHVYYWGDVHMQNLGPVRGRFISPARAALDRGVRITLHQDAPVTPPDMALSLWAAVNRISRSGRPIGLDQRITTWEALQAVTSGAAYQYGEEDDKGRIAPGMRADLIIVSEDPVEMDPSRLRELRVDVTIKDGAVVHSR</sequence>
<dbReference type="CDD" id="cd01300">
    <property type="entry name" value="YtcJ_like"/>
    <property type="match status" value="1"/>
</dbReference>
<evidence type="ECO:0000259" key="2">
    <source>
        <dbReference type="Pfam" id="PF07969"/>
    </source>
</evidence>
<name>A0ABN2WQL6_9MICO</name>
<dbReference type="Gene3D" id="3.10.310.70">
    <property type="match status" value="1"/>
</dbReference>
<keyword evidence="4" id="KW-1185">Reference proteome</keyword>
<proteinExistence type="predicted"/>
<dbReference type="Pfam" id="PF07969">
    <property type="entry name" value="Amidohydro_3"/>
    <property type="match status" value="1"/>
</dbReference>
<dbReference type="InterPro" id="IPR033932">
    <property type="entry name" value="YtcJ-like"/>
</dbReference>
<dbReference type="InterPro" id="IPR032466">
    <property type="entry name" value="Metal_Hydrolase"/>
</dbReference>
<dbReference type="InterPro" id="IPR011059">
    <property type="entry name" value="Metal-dep_hydrolase_composite"/>
</dbReference>
<feature type="domain" description="Amidohydrolase 3" evidence="2">
    <location>
        <begin position="50"/>
        <end position="592"/>
    </location>
</feature>
<gene>
    <name evidence="3" type="ORF">GCM10009823_17750</name>
</gene>
<dbReference type="SUPFAM" id="SSF51556">
    <property type="entry name" value="Metallo-dependent hydrolases"/>
    <property type="match status" value="1"/>
</dbReference>
<dbReference type="PANTHER" id="PTHR22642">
    <property type="entry name" value="IMIDAZOLONEPROPIONASE"/>
    <property type="match status" value="1"/>
</dbReference>
<feature type="compositionally biased region" description="Gly residues" evidence="1">
    <location>
        <begin position="353"/>
        <end position="364"/>
    </location>
</feature>
<feature type="region of interest" description="Disordered" evidence="1">
    <location>
        <begin position="307"/>
        <end position="367"/>
    </location>
</feature>
<comment type="caution">
    <text evidence="3">The sequence shown here is derived from an EMBL/GenBank/DDBJ whole genome shotgun (WGS) entry which is preliminary data.</text>
</comment>
<protein>
    <submittedName>
        <fullName evidence="3">Amidohydrolase family protein</fullName>
    </submittedName>
</protein>
<dbReference type="Gene3D" id="2.30.40.10">
    <property type="entry name" value="Urease, subunit C, domain 1"/>
    <property type="match status" value="1"/>
</dbReference>
<dbReference type="Proteomes" id="UP001500984">
    <property type="component" value="Unassembled WGS sequence"/>
</dbReference>
<accession>A0ABN2WQL6</accession>
<dbReference type="InterPro" id="IPR013108">
    <property type="entry name" value="Amidohydro_3"/>
</dbReference>
<reference evidence="3 4" key="1">
    <citation type="journal article" date="2019" name="Int. J. Syst. Evol. Microbiol.">
        <title>The Global Catalogue of Microorganisms (GCM) 10K type strain sequencing project: providing services to taxonomists for standard genome sequencing and annotation.</title>
        <authorList>
            <consortium name="The Broad Institute Genomics Platform"/>
            <consortium name="The Broad Institute Genome Sequencing Center for Infectious Disease"/>
            <person name="Wu L."/>
            <person name="Ma J."/>
        </authorList>
    </citation>
    <scope>NUCLEOTIDE SEQUENCE [LARGE SCALE GENOMIC DNA]</scope>
    <source>
        <strain evidence="3 4">JCM 15900</strain>
    </source>
</reference>
<dbReference type="PANTHER" id="PTHR22642:SF2">
    <property type="entry name" value="PROTEIN LONG AFTER FAR-RED 3"/>
    <property type="match status" value="1"/>
</dbReference>
<dbReference type="EMBL" id="BAAAPZ010000006">
    <property type="protein sequence ID" value="GAA2097199.1"/>
    <property type="molecule type" value="Genomic_DNA"/>
</dbReference>
<organism evidence="3 4">
    <name type="scientific">Brevibacterium salitolerans</name>
    <dbReference type="NCBI Taxonomy" id="1403566"/>
    <lineage>
        <taxon>Bacteria</taxon>
        <taxon>Bacillati</taxon>
        <taxon>Actinomycetota</taxon>
        <taxon>Actinomycetes</taxon>
        <taxon>Micrococcales</taxon>
        <taxon>Brevibacteriaceae</taxon>
        <taxon>Brevibacterium</taxon>
    </lineage>
</organism>
<evidence type="ECO:0000313" key="3">
    <source>
        <dbReference type="EMBL" id="GAA2097199.1"/>
    </source>
</evidence>
<evidence type="ECO:0000313" key="4">
    <source>
        <dbReference type="Proteomes" id="UP001500984"/>
    </source>
</evidence>
<dbReference type="Gene3D" id="3.20.20.140">
    <property type="entry name" value="Metal-dependent hydrolases"/>
    <property type="match status" value="1"/>
</dbReference>